<dbReference type="OrthoDB" id="5197368at2"/>
<dbReference type="AlphaFoldDB" id="A0A1G9ZXG0"/>
<feature type="transmembrane region" description="Helical" evidence="7">
    <location>
        <begin position="6"/>
        <end position="22"/>
    </location>
</feature>
<evidence type="ECO:0000313" key="8">
    <source>
        <dbReference type="EMBL" id="SDN25206.1"/>
    </source>
</evidence>
<keyword evidence="3" id="KW-1003">Cell membrane</keyword>
<dbReference type="Pfam" id="PF04226">
    <property type="entry name" value="Transgly_assoc"/>
    <property type="match status" value="1"/>
</dbReference>
<comment type="subcellular location">
    <subcellularLocation>
        <location evidence="1">Cell membrane</location>
        <topology evidence="1">Multi-pass membrane protein</topology>
    </subcellularLocation>
</comment>
<comment type="similarity">
    <text evidence="2">Belongs to the UPF0410 family.</text>
</comment>
<name>A0A1G9ZXG0_9ACTO</name>
<dbReference type="GO" id="GO:0005886">
    <property type="term" value="C:plasma membrane"/>
    <property type="evidence" value="ECO:0007669"/>
    <property type="project" value="UniProtKB-SubCell"/>
</dbReference>
<evidence type="ECO:0000256" key="2">
    <source>
        <dbReference type="ARBA" id="ARBA00011006"/>
    </source>
</evidence>
<gene>
    <name evidence="8" type="ORF">SAMN04487766_12012</name>
</gene>
<keyword evidence="5 7" id="KW-1133">Transmembrane helix</keyword>
<dbReference type="PANTHER" id="PTHR33884">
    <property type="entry name" value="UPF0410 PROTEIN YMGE"/>
    <property type="match status" value="1"/>
</dbReference>
<proteinExistence type="inferred from homology"/>
<protein>
    <submittedName>
        <fullName evidence="8">Uncharacterized membrane protein YeaQ/YmgE, transglycosylase-associated protein family</fullName>
    </submittedName>
</protein>
<keyword evidence="6 7" id="KW-0472">Membrane</keyword>
<dbReference type="Proteomes" id="UP000199671">
    <property type="component" value="Unassembled WGS sequence"/>
</dbReference>
<evidence type="ECO:0000256" key="5">
    <source>
        <dbReference type="ARBA" id="ARBA00022989"/>
    </source>
</evidence>
<dbReference type="InterPro" id="IPR007341">
    <property type="entry name" value="Transgly_assoc"/>
</dbReference>
<keyword evidence="4 7" id="KW-0812">Transmembrane</keyword>
<dbReference type="EMBL" id="FNHU01000020">
    <property type="protein sequence ID" value="SDN25206.1"/>
    <property type="molecule type" value="Genomic_DNA"/>
</dbReference>
<dbReference type="RefSeq" id="WP_092612843.1">
    <property type="nucleotide sequence ID" value="NZ_FNHU01000020.1"/>
</dbReference>
<reference evidence="8 9" key="1">
    <citation type="submission" date="2016-10" db="EMBL/GenBank/DDBJ databases">
        <authorList>
            <person name="de Groot N.N."/>
        </authorList>
    </citation>
    <scope>NUCLEOTIDE SEQUENCE [LARGE SCALE GENOMIC DNA]</scope>
    <source>
        <strain evidence="8 9">KPR-7B</strain>
    </source>
</reference>
<evidence type="ECO:0000256" key="4">
    <source>
        <dbReference type="ARBA" id="ARBA00022692"/>
    </source>
</evidence>
<evidence type="ECO:0000313" key="9">
    <source>
        <dbReference type="Proteomes" id="UP000199671"/>
    </source>
</evidence>
<feature type="transmembrane region" description="Helical" evidence="7">
    <location>
        <begin position="29"/>
        <end position="49"/>
    </location>
</feature>
<dbReference type="PANTHER" id="PTHR33884:SF3">
    <property type="entry name" value="UPF0410 PROTEIN YMGE"/>
    <property type="match status" value="1"/>
</dbReference>
<organism evidence="8 9">
    <name type="scientific">Actinomyces ruminicola</name>
    <dbReference type="NCBI Taxonomy" id="332524"/>
    <lineage>
        <taxon>Bacteria</taxon>
        <taxon>Bacillati</taxon>
        <taxon>Actinomycetota</taxon>
        <taxon>Actinomycetes</taxon>
        <taxon>Actinomycetales</taxon>
        <taxon>Actinomycetaceae</taxon>
        <taxon>Actinomyces</taxon>
    </lineage>
</organism>
<evidence type="ECO:0000256" key="1">
    <source>
        <dbReference type="ARBA" id="ARBA00004651"/>
    </source>
</evidence>
<evidence type="ECO:0000256" key="3">
    <source>
        <dbReference type="ARBA" id="ARBA00022475"/>
    </source>
</evidence>
<feature type="transmembrane region" description="Helical" evidence="7">
    <location>
        <begin position="61"/>
        <end position="81"/>
    </location>
</feature>
<accession>A0A1G9ZXG0</accession>
<evidence type="ECO:0000256" key="6">
    <source>
        <dbReference type="ARBA" id="ARBA00023136"/>
    </source>
</evidence>
<sequence length="85" mass="9022">MGELIGMLVFGGIIGALARLIMRGDQNLSILWTVVLGAVGALAGGWLAGALGVDETPGIDWIRWILSVIAAMIAIYIYLAVARRR</sequence>
<evidence type="ECO:0000256" key="7">
    <source>
        <dbReference type="SAM" id="Phobius"/>
    </source>
</evidence>